<organism evidence="1 2">
    <name type="scientific">Genlisea aurea</name>
    <dbReference type="NCBI Taxonomy" id="192259"/>
    <lineage>
        <taxon>Eukaryota</taxon>
        <taxon>Viridiplantae</taxon>
        <taxon>Streptophyta</taxon>
        <taxon>Embryophyta</taxon>
        <taxon>Tracheophyta</taxon>
        <taxon>Spermatophyta</taxon>
        <taxon>Magnoliopsida</taxon>
        <taxon>eudicotyledons</taxon>
        <taxon>Gunneridae</taxon>
        <taxon>Pentapetalae</taxon>
        <taxon>asterids</taxon>
        <taxon>lamiids</taxon>
        <taxon>Lamiales</taxon>
        <taxon>Lentibulariaceae</taxon>
        <taxon>Genlisea</taxon>
    </lineage>
</organism>
<evidence type="ECO:0000313" key="2">
    <source>
        <dbReference type="Proteomes" id="UP000015453"/>
    </source>
</evidence>
<gene>
    <name evidence="1" type="ORF">M569_05613</name>
</gene>
<evidence type="ECO:0000313" key="1">
    <source>
        <dbReference type="EMBL" id="EPS69154.1"/>
    </source>
</evidence>
<reference evidence="1 2" key="1">
    <citation type="journal article" date="2013" name="BMC Genomics">
        <title>The miniature genome of a carnivorous plant Genlisea aurea contains a low number of genes and short non-coding sequences.</title>
        <authorList>
            <person name="Leushkin E.V."/>
            <person name="Sutormin R.A."/>
            <person name="Nabieva E.R."/>
            <person name="Penin A.A."/>
            <person name="Kondrashov A.S."/>
            <person name="Logacheva M.D."/>
        </authorList>
    </citation>
    <scope>NUCLEOTIDE SEQUENCE [LARGE SCALE GENOMIC DNA]</scope>
</reference>
<name>S8CPP3_9LAMI</name>
<comment type="caution">
    <text evidence="1">The sequence shown here is derived from an EMBL/GenBank/DDBJ whole genome shotgun (WGS) entry which is preliminary data.</text>
</comment>
<accession>S8CPP3</accession>
<dbReference type="EMBL" id="AUSU01002266">
    <property type="protein sequence ID" value="EPS69154.1"/>
    <property type="molecule type" value="Genomic_DNA"/>
</dbReference>
<protein>
    <submittedName>
        <fullName evidence="1">Uncharacterized protein</fullName>
    </submittedName>
</protein>
<sequence length="190" mass="21668">ALHEELTGVVSTTKNFKAKLIPEAALQYIKILLQYGFSQKERNVSVLAGPEVFVLLQLSRAQPFNVPALIFRQVNRILAQRPLNHLKFGNYITALAMEFHILSPEALSRMPEMEPAPLDLANLRKMHRVVQTFREWRIELPLAHTAQQQGPQAPLPDRVTALEQEVSRLRQQNIDVPVLAHTVIPFFVRI</sequence>
<proteinExistence type="predicted"/>
<dbReference type="AlphaFoldDB" id="S8CPP3"/>
<dbReference type="Proteomes" id="UP000015453">
    <property type="component" value="Unassembled WGS sequence"/>
</dbReference>
<keyword evidence="2" id="KW-1185">Reference proteome</keyword>
<feature type="non-terminal residue" evidence="1">
    <location>
        <position position="1"/>
    </location>
</feature>